<dbReference type="PANTHER" id="PTHR43356">
    <property type="entry name" value="PHOSPHATE ACETYLTRANSFERASE"/>
    <property type="match status" value="1"/>
</dbReference>
<dbReference type="InterPro" id="IPR029069">
    <property type="entry name" value="HotDog_dom_sf"/>
</dbReference>
<evidence type="ECO:0000313" key="5">
    <source>
        <dbReference type="Proteomes" id="UP001205843"/>
    </source>
</evidence>
<dbReference type="NCBIfam" id="NF008852">
    <property type="entry name" value="PRK11890.1"/>
    <property type="match status" value="1"/>
</dbReference>
<sequence>MSDELVSIPYDQIEVGQKASLERKLTLQDLQFRSDGDGGRLDPAQVTSDLYHRIITQGMWATGLISVAIAARLPGPGSRLLHNDLDYHAQLRLGDSVRIDLEVLEKRSERRVLLDCRCEDSDGRLIVSGRALVEAPEHAITEPDDLLAQSGGGLRRQLHRLLGLARGLPPLRMAVVHPVDAHSLGGALEAHRRGLIEPVLVGPEQRIRDAAARSEHALDGIEIISTEHSHAAAARAVELARNRDVAALMKGALHTDEFMGAIVDRKGGLRTERRMSHVWVMDVPTYPRPLLITDSALNIRPDLTAKADIARNAIDLARAMGIEQPRVAVLSATEEVNPQIQSTLDAAALCKMVDRGQIKGGLLDGPLAFDNAISEVAARTKGIRSTVAGRPDILLAPDLESANMLGKQLHYLADAEAAGIVVGARVPIVLTSRADDTLSRVAACAVALLMAQGAK</sequence>
<keyword evidence="5" id="KW-1185">Reference proteome</keyword>
<keyword evidence="2" id="KW-0012">Acyltransferase</keyword>
<dbReference type="Gene3D" id="3.10.129.10">
    <property type="entry name" value="Hotdog Thioesterase"/>
    <property type="match status" value="1"/>
</dbReference>
<dbReference type="Pfam" id="PF01515">
    <property type="entry name" value="PTA_PTB"/>
    <property type="match status" value="1"/>
</dbReference>
<dbReference type="SUPFAM" id="SSF53659">
    <property type="entry name" value="Isocitrate/Isopropylmalate dehydrogenase-like"/>
    <property type="match status" value="1"/>
</dbReference>
<evidence type="ECO:0000313" key="4">
    <source>
        <dbReference type="EMBL" id="MCP1673046.1"/>
    </source>
</evidence>
<dbReference type="EMBL" id="JALJXV010000001">
    <property type="protein sequence ID" value="MCP1673046.1"/>
    <property type="molecule type" value="Genomic_DNA"/>
</dbReference>
<dbReference type="SUPFAM" id="SSF54637">
    <property type="entry name" value="Thioesterase/thiol ester dehydrase-isomerase"/>
    <property type="match status" value="1"/>
</dbReference>
<dbReference type="Proteomes" id="UP001205843">
    <property type="component" value="Unassembled WGS sequence"/>
</dbReference>
<protein>
    <submittedName>
        <fullName evidence="4">Phosphotransacetylase/acyl dehydratase</fullName>
    </submittedName>
</protein>
<keyword evidence="1" id="KW-0808">Transferase</keyword>
<dbReference type="PANTHER" id="PTHR43356:SF2">
    <property type="entry name" value="PHOSPHATE ACETYLTRANSFERASE"/>
    <property type="match status" value="1"/>
</dbReference>
<feature type="domain" description="Phosphate acetyl/butaryl transferase" evidence="3">
    <location>
        <begin position="234"/>
        <end position="446"/>
    </location>
</feature>
<evidence type="ECO:0000256" key="2">
    <source>
        <dbReference type="ARBA" id="ARBA00023315"/>
    </source>
</evidence>
<proteinExistence type="predicted"/>
<dbReference type="GO" id="GO:0016746">
    <property type="term" value="F:acyltransferase activity"/>
    <property type="evidence" value="ECO:0007669"/>
    <property type="project" value="UniProtKB-KW"/>
</dbReference>
<dbReference type="AlphaFoldDB" id="A0AAE3G1L6"/>
<accession>A0AAE3G1L6</accession>
<dbReference type="NCBIfam" id="NF006045">
    <property type="entry name" value="PRK08190.1"/>
    <property type="match status" value="1"/>
</dbReference>
<comment type="caution">
    <text evidence="4">The sequence shown here is derived from an EMBL/GenBank/DDBJ whole genome shotgun (WGS) entry which is preliminary data.</text>
</comment>
<dbReference type="InterPro" id="IPR002505">
    <property type="entry name" value="PTA_PTB"/>
</dbReference>
<name>A0AAE3G1L6_9GAMM</name>
<gene>
    <name evidence="4" type="ORF">J2T57_000138</name>
</gene>
<dbReference type="RefSeq" id="WP_253472736.1">
    <property type="nucleotide sequence ID" value="NZ_JALJXV010000001.1"/>
</dbReference>
<dbReference type="InterPro" id="IPR050500">
    <property type="entry name" value="Phos_Acetyltrans/Butyryltrans"/>
</dbReference>
<evidence type="ECO:0000259" key="3">
    <source>
        <dbReference type="Pfam" id="PF01515"/>
    </source>
</evidence>
<reference evidence="4" key="1">
    <citation type="submission" date="2022-03" db="EMBL/GenBank/DDBJ databases">
        <title>Genomic Encyclopedia of Type Strains, Phase III (KMG-III): the genomes of soil and plant-associated and newly described type strains.</title>
        <authorList>
            <person name="Whitman W."/>
        </authorList>
    </citation>
    <scope>NUCLEOTIDE SEQUENCE</scope>
    <source>
        <strain evidence="4">ANL 6-2</strain>
    </source>
</reference>
<evidence type="ECO:0000256" key="1">
    <source>
        <dbReference type="ARBA" id="ARBA00022679"/>
    </source>
</evidence>
<organism evidence="4 5">
    <name type="scientific">Natronocella acetinitrilica</name>
    <dbReference type="NCBI Taxonomy" id="414046"/>
    <lineage>
        <taxon>Bacteria</taxon>
        <taxon>Pseudomonadati</taxon>
        <taxon>Pseudomonadota</taxon>
        <taxon>Gammaproteobacteria</taxon>
        <taxon>Chromatiales</taxon>
        <taxon>Ectothiorhodospiraceae</taxon>
        <taxon>Natronocella</taxon>
    </lineage>
</organism>
<dbReference type="Gene3D" id="3.40.718.10">
    <property type="entry name" value="Isopropylmalate Dehydrogenase"/>
    <property type="match status" value="1"/>
</dbReference>